<sequence length="110" mass="12724">MKLNFTELETLDQFLSFVTEQGFINVDPSTLDIVASIQNKTKNELIDLWRPLSELPPLNMKVIVHSIDTGEEREMVRKELASSYSPPTMVMHHDDEPETLVTAHYNWRLP</sequence>
<evidence type="ECO:0000313" key="1">
    <source>
        <dbReference type="EMBL" id="WCX68718.1"/>
    </source>
</evidence>
<keyword evidence="2" id="KW-1185">Reference proteome</keyword>
<name>A0AAE9YFF5_9CAUD</name>
<dbReference type="EMBL" id="OQ362005">
    <property type="protein sequence ID" value="WCX68718.1"/>
    <property type="molecule type" value="Genomic_DNA"/>
</dbReference>
<protein>
    <submittedName>
        <fullName evidence="1">Uncharacterized protein</fullName>
    </submittedName>
</protein>
<dbReference type="RefSeq" id="YP_012772465.1">
    <property type="nucleotide sequence ID" value="NC_111398.1"/>
</dbReference>
<organism evidence="1 2">
    <name type="scientific">Salmonella phage GSW6</name>
    <dbReference type="NCBI Taxonomy" id="3025422"/>
    <lineage>
        <taxon>Viruses</taxon>
        <taxon>Duplodnaviria</taxon>
        <taxon>Heunggongvirae</taxon>
        <taxon>Uroviricota</taxon>
        <taxon>Caudoviricetes</taxon>
        <taxon>Demerecviridae</taxon>
        <taxon>Markadamsvirinae</taxon>
        <taxon>Epseptimavirus</taxon>
        <taxon>Epseptimavirus GSW6</taxon>
    </lineage>
</organism>
<proteinExistence type="predicted"/>
<accession>A0AAE9YFF5</accession>
<dbReference type="Proteomes" id="UP001217333">
    <property type="component" value="Segment"/>
</dbReference>
<evidence type="ECO:0000313" key="2">
    <source>
        <dbReference type="Proteomes" id="UP001217333"/>
    </source>
</evidence>
<reference evidence="1" key="1">
    <citation type="submission" date="2023-01" db="EMBL/GenBank/DDBJ databases">
        <authorList>
            <person name="Bringhurst R.M."/>
            <person name="Homer T.E."/>
        </authorList>
    </citation>
    <scope>NUCLEOTIDE SEQUENCE</scope>
</reference>